<evidence type="ECO:0000256" key="4">
    <source>
        <dbReference type="ARBA" id="ARBA00035244"/>
    </source>
</evidence>
<keyword evidence="3 5" id="KW-0687">Ribonucleoprotein</keyword>
<evidence type="ECO:0000256" key="3">
    <source>
        <dbReference type="ARBA" id="ARBA00023274"/>
    </source>
</evidence>
<reference evidence="6 7" key="1">
    <citation type="submission" date="2019-12" db="EMBL/GenBank/DDBJ databases">
        <title>Hymenobacter sp. HMF4947 Genome sequencing and assembly.</title>
        <authorList>
            <person name="Kang H."/>
            <person name="Cha I."/>
            <person name="Kim H."/>
            <person name="Joh K."/>
        </authorList>
    </citation>
    <scope>NUCLEOTIDE SEQUENCE [LARGE SCALE GENOMIC DNA]</scope>
    <source>
        <strain evidence="6 7">HMF4947</strain>
    </source>
</reference>
<sequence>MELSVFNSKGEDTGRKVTLSDAVFGHEPNEHVMYLDVKQYLANQRQGTHKSKERAEIARTTKKLKKQKGTGGARAGSMKSGVFVGGGRMFGPRPRDYSFKLNKKTKRVARLSALSVLAREGKVALVENLAFSAPRTKDFVAVLDGLKLNNGRKTLYVAGEAADKNLLLSARNVQKVKISTAVGLNTHDLLNTDTLLLSEDGLRSLEQLYTETANNSAE</sequence>
<dbReference type="GO" id="GO:0005840">
    <property type="term" value="C:ribosome"/>
    <property type="evidence" value="ECO:0007669"/>
    <property type="project" value="UniProtKB-KW"/>
</dbReference>
<dbReference type="Pfam" id="PF00573">
    <property type="entry name" value="Ribosomal_L4"/>
    <property type="match status" value="1"/>
</dbReference>
<comment type="caution">
    <text evidence="6">The sequence shown here is derived from an EMBL/GenBank/DDBJ whole genome shotgun (WGS) entry which is preliminary data.</text>
</comment>
<dbReference type="InterPro" id="IPR002136">
    <property type="entry name" value="Ribosomal_uL4"/>
</dbReference>
<dbReference type="AlphaFoldDB" id="A0A7K1TEG6"/>
<keyword evidence="7" id="KW-1185">Reference proteome</keyword>
<dbReference type="Gene3D" id="3.40.1370.10">
    <property type="match status" value="1"/>
</dbReference>
<dbReference type="EMBL" id="WQKZ01000002">
    <property type="protein sequence ID" value="MVN76682.1"/>
    <property type="molecule type" value="Genomic_DNA"/>
</dbReference>
<evidence type="ECO:0000256" key="2">
    <source>
        <dbReference type="ARBA" id="ARBA00022980"/>
    </source>
</evidence>
<accession>A0A7K1TEG6</accession>
<dbReference type="SUPFAM" id="SSF52166">
    <property type="entry name" value="Ribosomal protein L4"/>
    <property type="match status" value="1"/>
</dbReference>
<evidence type="ECO:0000313" key="6">
    <source>
        <dbReference type="EMBL" id="MVN76682.1"/>
    </source>
</evidence>
<dbReference type="InterPro" id="IPR013005">
    <property type="entry name" value="Ribosomal_uL4-like"/>
</dbReference>
<gene>
    <name evidence="5 6" type="primary">rplD</name>
    <name evidence="6" type="ORF">GO988_10155</name>
</gene>
<comment type="subunit">
    <text evidence="5">Part of the 50S ribosomal subunit.</text>
</comment>
<evidence type="ECO:0000313" key="7">
    <source>
        <dbReference type="Proteomes" id="UP000441336"/>
    </source>
</evidence>
<evidence type="ECO:0000256" key="1">
    <source>
        <dbReference type="ARBA" id="ARBA00010528"/>
    </source>
</evidence>
<comment type="function">
    <text evidence="5">Forms part of the polypeptide exit tunnel.</text>
</comment>
<dbReference type="InterPro" id="IPR023574">
    <property type="entry name" value="Ribosomal_uL4_dom_sf"/>
</dbReference>
<dbReference type="Proteomes" id="UP000441336">
    <property type="component" value="Unassembled WGS sequence"/>
</dbReference>
<organism evidence="6 7">
    <name type="scientific">Hymenobacter ginkgonis</name>
    <dbReference type="NCBI Taxonomy" id="2682976"/>
    <lineage>
        <taxon>Bacteria</taxon>
        <taxon>Pseudomonadati</taxon>
        <taxon>Bacteroidota</taxon>
        <taxon>Cytophagia</taxon>
        <taxon>Cytophagales</taxon>
        <taxon>Hymenobacteraceae</taxon>
        <taxon>Hymenobacter</taxon>
    </lineage>
</organism>
<dbReference type="GO" id="GO:0003735">
    <property type="term" value="F:structural constituent of ribosome"/>
    <property type="evidence" value="ECO:0007669"/>
    <property type="project" value="InterPro"/>
</dbReference>
<dbReference type="PANTHER" id="PTHR10746:SF6">
    <property type="entry name" value="LARGE RIBOSOMAL SUBUNIT PROTEIN UL4M"/>
    <property type="match status" value="1"/>
</dbReference>
<dbReference type="GO" id="GO:0006412">
    <property type="term" value="P:translation"/>
    <property type="evidence" value="ECO:0007669"/>
    <property type="project" value="UniProtKB-UniRule"/>
</dbReference>
<evidence type="ECO:0000256" key="5">
    <source>
        <dbReference type="HAMAP-Rule" id="MF_01328"/>
    </source>
</evidence>
<proteinExistence type="inferred from homology"/>
<protein>
    <recommendedName>
        <fullName evidence="4 5">Large ribosomal subunit protein uL4</fullName>
    </recommendedName>
</protein>
<comment type="similarity">
    <text evidence="1 5">Belongs to the universal ribosomal protein uL4 family.</text>
</comment>
<dbReference type="RefSeq" id="WP_157564837.1">
    <property type="nucleotide sequence ID" value="NZ_WQKZ01000002.1"/>
</dbReference>
<comment type="function">
    <text evidence="5">One of the primary rRNA binding proteins, this protein initially binds near the 5'-end of the 23S rRNA. It is important during the early stages of 50S assembly. It makes multiple contacts with different domains of the 23S rRNA in the assembled 50S subunit and ribosome.</text>
</comment>
<dbReference type="PANTHER" id="PTHR10746">
    <property type="entry name" value="50S RIBOSOMAL PROTEIN L4"/>
    <property type="match status" value="1"/>
</dbReference>
<dbReference type="GO" id="GO:0019843">
    <property type="term" value="F:rRNA binding"/>
    <property type="evidence" value="ECO:0007669"/>
    <property type="project" value="UniProtKB-UniRule"/>
</dbReference>
<keyword evidence="2 5" id="KW-0689">Ribosomal protein</keyword>
<keyword evidence="5" id="KW-0699">rRNA-binding</keyword>
<keyword evidence="5" id="KW-0694">RNA-binding</keyword>
<dbReference type="NCBIfam" id="TIGR03953">
    <property type="entry name" value="rplD_bact"/>
    <property type="match status" value="1"/>
</dbReference>
<name>A0A7K1TEG6_9BACT</name>
<dbReference type="HAMAP" id="MF_01328_B">
    <property type="entry name" value="Ribosomal_uL4_B"/>
    <property type="match status" value="1"/>
</dbReference>
<dbReference type="GO" id="GO:1990904">
    <property type="term" value="C:ribonucleoprotein complex"/>
    <property type="evidence" value="ECO:0007669"/>
    <property type="project" value="UniProtKB-KW"/>
</dbReference>